<comment type="caution">
    <text evidence="3">The sequence shown here is derived from an EMBL/GenBank/DDBJ whole genome shotgun (WGS) entry which is preliminary data.</text>
</comment>
<gene>
    <name evidence="3" type="ORF">TRFO_04434</name>
</gene>
<proteinExistence type="predicted"/>
<dbReference type="Pfam" id="PF10277">
    <property type="entry name" value="Frag1"/>
    <property type="match status" value="1"/>
</dbReference>
<keyword evidence="1" id="KW-1133">Transmembrane helix</keyword>
<keyword evidence="1" id="KW-0812">Transmembrane</keyword>
<evidence type="ECO:0000313" key="4">
    <source>
        <dbReference type="Proteomes" id="UP000179807"/>
    </source>
</evidence>
<dbReference type="InterPro" id="IPR019402">
    <property type="entry name" value="CWH43_N"/>
</dbReference>
<accession>A0A1J4KEM3</accession>
<dbReference type="Proteomes" id="UP000179807">
    <property type="component" value="Unassembled WGS sequence"/>
</dbReference>
<keyword evidence="4" id="KW-1185">Reference proteome</keyword>
<dbReference type="VEuPathDB" id="TrichDB:TRFO_04434"/>
<feature type="transmembrane region" description="Helical" evidence="1">
    <location>
        <begin position="193"/>
        <end position="221"/>
    </location>
</feature>
<evidence type="ECO:0000259" key="2">
    <source>
        <dbReference type="Pfam" id="PF10277"/>
    </source>
</evidence>
<feature type="transmembrane region" description="Helical" evidence="1">
    <location>
        <begin position="132"/>
        <end position="152"/>
    </location>
</feature>
<evidence type="ECO:0000256" key="1">
    <source>
        <dbReference type="SAM" id="Phobius"/>
    </source>
</evidence>
<feature type="transmembrane region" description="Helical" evidence="1">
    <location>
        <begin position="164"/>
        <end position="187"/>
    </location>
</feature>
<feature type="transmembrane region" description="Helical" evidence="1">
    <location>
        <begin position="102"/>
        <end position="126"/>
    </location>
</feature>
<dbReference type="GeneID" id="94826599"/>
<evidence type="ECO:0000313" key="3">
    <source>
        <dbReference type="EMBL" id="OHT09889.1"/>
    </source>
</evidence>
<dbReference type="RefSeq" id="XP_068363025.1">
    <property type="nucleotide sequence ID" value="XM_068491895.1"/>
</dbReference>
<dbReference type="AlphaFoldDB" id="A0A1J4KEM3"/>
<reference evidence="3" key="1">
    <citation type="submission" date="2016-10" db="EMBL/GenBank/DDBJ databases">
        <authorList>
            <person name="Benchimol M."/>
            <person name="Almeida L.G."/>
            <person name="Vasconcelos A.T."/>
            <person name="Perreira-Neves A."/>
            <person name="Rosa I.A."/>
            <person name="Tasca T."/>
            <person name="Bogo M.R."/>
            <person name="de Souza W."/>
        </authorList>
    </citation>
    <scope>NUCLEOTIDE SEQUENCE [LARGE SCALE GENOMIC DNA]</scope>
    <source>
        <strain evidence="3">K</strain>
    </source>
</reference>
<protein>
    <recommendedName>
        <fullName evidence="2">CWH43-like N-terminal domain-containing protein</fullName>
    </recommendedName>
</protein>
<feature type="transmembrane region" description="Helical" evidence="1">
    <location>
        <begin position="12"/>
        <end position="39"/>
    </location>
</feature>
<keyword evidence="1" id="KW-0472">Membrane</keyword>
<feature type="domain" description="CWH43-like N-terminal" evidence="2">
    <location>
        <begin position="19"/>
        <end position="215"/>
    </location>
</feature>
<dbReference type="EMBL" id="MLAK01000627">
    <property type="protein sequence ID" value="OHT09889.1"/>
    <property type="molecule type" value="Genomic_DNA"/>
</dbReference>
<name>A0A1J4KEM3_9EUKA</name>
<organism evidence="3 4">
    <name type="scientific">Tritrichomonas foetus</name>
    <dbReference type="NCBI Taxonomy" id="1144522"/>
    <lineage>
        <taxon>Eukaryota</taxon>
        <taxon>Metamonada</taxon>
        <taxon>Parabasalia</taxon>
        <taxon>Tritrichomonadida</taxon>
        <taxon>Tritrichomonadidae</taxon>
        <taxon>Tritrichomonas</taxon>
    </lineage>
</organism>
<sequence>MKETIDILKYVFRFPAITFWLTCIITPTSIISSFILYIIQSRRNSSIPSISDLVSSNDTKKAMRFGFIAGLVCIIVTQKTSHKYYQKLFNRNTNNMKLRQMMSVFVTVVNITMVCIDLSILGITFIDFEKHQILHIISTIIFLTSSLIFHYGIDELSGTLKRNIPVAGFFNLTILILSIACGFLFAFSKVSQSLYSIASICEITAFIFIYFKYIFVAMTVLGGNFLPRRIFYVETSEQPAEASYQTKAEYNP</sequence>